<dbReference type="Proteomes" id="UP000008139">
    <property type="component" value="Chromosome"/>
</dbReference>
<keyword evidence="7 11" id="KW-0594">Phospholipid biosynthesis</keyword>
<evidence type="ECO:0000256" key="11">
    <source>
        <dbReference type="HAMAP-Rule" id="MF_00664"/>
    </source>
</evidence>
<dbReference type="GO" id="GO:0005886">
    <property type="term" value="C:plasma membrane"/>
    <property type="evidence" value="ECO:0007669"/>
    <property type="project" value="UniProtKB-SubCell"/>
</dbReference>
<evidence type="ECO:0000256" key="9">
    <source>
        <dbReference type="ARBA" id="ARBA00023264"/>
    </source>
</evidence>
<keyword evidence="1 11" id="KW-1003">Cell membrane</keyword>
<dbReference type="EC" id="4.1.1.65" evidence="11"/>
<evidence type="ECO:0000256" key="5">
    <source>
        <dbReference type="ARBA" id="ARBA00023136"/>
    </source>
</evidence>
<evidence type="ECO:0000256" key="12">
    <source>
        <dbReference type="SAM" id="Phobius"/>
    </source>
</evidence>
<evidence type="ECO:0000256" key="6">
    <source>
        <dbReference type="ARBA" id="ARBA00023145"/>
    </source>
</evidence>
<evidence type="ECO:0000256" key="10">
    <source>
        <dbReference type="ARBA" id="ARBA00023317"/>
    </source>
</evidence>
<dbReference type="GO" id="GO:0004609">
    <property type="term" value="F:phosphatidylserine decarboxylase activity"/>
    <property type="evidence" value="ECO:0007669"/>
    <property type="project" value="UniProtKB-UniRule"/>
</dbReference>
<dbReference type="KEGG" id="hmr:Hipma_0710"/>
<feature type="active site" description="Schiff-base intermediate with substrate; via pyruvic acid" evidence="11">
    <location>
        <position position="186"/>
    </location>
</feature>
<name>F2LV96_HIPMA</name>
<keyword evidence="10 11" id="KW-0670">Pyruvate</keyword>
<comment type="similarity">
    <text evidence="11">Belongs to the phosphatidylserine decarboxylase family. PSD-A subfamily.</text>
</comment>
<feature type="chain" id="PRO_5023573826" description="Phosphatidylserine decarboxylase beta chain" evidence="11">
    <location>
        <begin position="1"/>
        <end position="185"/>
    </location>
</feature>
<feature type="transmembrane region" description="Helical" evidence="12">
    <location>
        <begin position="32"/>
        <end position="52"/>
    </location>
</feature>
<keyword evidence="9 11" id="KW-1208">Phospholipid metabolism</keyword>
<dbReference type="UniPathway" id="UPA00558">
    <property type="reaction ID" value="UER00616"/>
</dbReference>
<proteinExistence type="inferred from homology"/>
<feature type="site" description="Cleavage (non-hydrolytic); by autocatalysis" evidence="11">
    <location>
        <begin position="185"/>
        <end position="186"/>
    </location>
</feature>
<evidence type="ECO:0000256" key="3">
    <source>
        <dbReference type="ARBA" id="ARBA00022793"/>
    </source>
</evidence>
<keyword evidence="8 11" id="KW-0456">Lyase</keyword>
<dbReference type="Pfam" id="PF02666">
    <property type="entry name" value="PS_Dcarbxylase"/>
    <property type="match status" value="1"/>
</dbReference>
<keyword evidence="4 11" id="KW-0443">Lipid metabolism</keyword>
<dbReference type="RefSeq" id="WP_013681721.1">
    <property type="nucleotide sequence ID" value="NC_015318.1"/>
</dbReference>
<dbReference type="HOGENOM" id="CLU_072492_0_0_7"/>
<dbReference type="eggNOG" id="COG0688">
    <property type="taxonomic scope" value="Bacteria"/>
</dbReference>
<comment type="function">
    <text evidence="11">Catalyzes the formation of phosphatidylethanolamine (PtdEtn) from phosphatidylserine (PtdSer).</text>
</comment>
<keyword evidence="14" id="KW-1185">Reference proteome</keyword>
<comment type="subunit">
    <text evidence="11">Heterodimer of a large membrane-associated beta subunit and a small pyruvoyl-containing alpha subunit.</text>
</comment>
<dbReference type="GO" id="GO:0006646">
    <property type="term" value="P:phosphatidylethanolamine biosynthetic process"/>
    <property type="evidence" value="ECO:0007669"/>
    <property type="project" value="UniProtKB-UniRule"/>
</dbReference>
<feature type="modified residue" description="Pyruvic acid (Ser); by autocatalysis" evidence="11">
    <location>
        <position position="186"/>
    </location>
</feature>
<reference evidence="14" key="2">
    <citation type="submission" date="2011-03" db="EMBL/GenBank/DDBJ databases">
        <title>The complete genome of Hippea maritima DSM 10411.</title>
        <authorList>
            <consortium name="US DOE Joint Genome Institute (JGI-PGF)"/>
            <person name="Lucas S."/>
            <person name="Copeland A."/>
            <person name="Lapidus A."/>
            <person name="Bruce D."/>
            <person name="Goodwin L."/>
            <person name="Pitluck S."/>
            <person name="Peters L."/>
            <person name="Kyrpides N."/>
            <person name="Mavromatis K."/>
            <person name="Pagani I."/>
            <person name="Ivanova N."/>
            <person name="Mikhailova N."/>
            <person name="Lu M."/>
            <person name="Detter J.C."/>
            <person name="Tapia R."/>
            <person name="Han C."/>
            <person name="Land M."/>
            <person name="Hauser L."/>
            <person name="Markowitz V."/>
            <person name="Cheng J.-F."/>
            <person name="Hugenholtz P."/>
            <person name="Woyke T."/>
            <person name="Wu D."/>
            <person name="Spring S."/>
            <person name="Schroeder M."/>
            <person name="Brambilla E."/>
            <person name="Klenk H.-P."/>
            <person name="Eisen J.A."/>
        </authorList>
    </citation>
    <scope>NUCLEOTIDE SEQUENCE [LARGE SCALE GENOMIC DNA]</scope>
    <source>
        <strain evidence="14">ATCC 700847 / DSM 10411 / MH2</strain>
    </source>
</reference>
<dbReference type="STRING" id="760142.Hipma_0710"/>
<dbReference type="NCBIfam" id="NF003678">
    <property type="entry name" value="PRK05305.1-2"/>
    <property type="match status" value="1"/>
</dbReference>
<keyword evidence="12" id="KW-0812">Transmembrane</keyword>
<keyword evidence="5 11" id="KW-0472">Membrane</keyword>
<comment type="PTM">
    <text evidence="11">Is synthesized initially as an inactive proenzyme. Formation of the active enzyme involves a self-maturation process in which the active site pyruvoyl group is generated from an internal serine residue via an autocatalytic post-translational modification. Two non-identical subunits are generated from the proenzyme in this reaction, and the pyruvate is formed at the N-terminus of the alpha chain, which is derived from the carboxyl end of the proenzyme. The post-translation cleavage follows an unusual pathway, termed non-hydrolytic serinolysis, in which the side chain hydroxyl group of the serine supplies its oxygen atom to form the C-terminus of the beta chain, while the remainder of the serine residue undergoes an oxidative deamination to produce ammonia and the pyruvoyl prosthetic group on the alpha chain.</text>
</comment>
<evidence type="ECO:0000313" key="14">
    <source>
        <dbReference type="Proteomes" id="UP000008139"/>
    </source>
</evidence>
<reference evidence="13 14" key="1">
    <citation type="journal article" date="2011" name="Stand. Genomic Sci.">
        <title>Complete genome sequence of the thermophilic sulfur-reducer Hippea maritima type strain (MH(2)).</title>
        <authorList>
            <person name="Huntemann M."/>
            <person name="Lu M."/>
            <person name="Nolan M."/>
            <person name="Lapidus A."/>
            <person name="Lucas S."/>
            <person name="Hammon N."/>
            <person name="Deshpande S."/>
            <person name="Cheng J.F."/>
            <person name="Tapia R."/>
            <person name="Han C."/>
            <person name="Goodwin L."/>
            <person name="Pitluck S."/>
            <person name="Liolios K."/>
            <person name="Pagani I."/>
            <person name="Ivanova N."/>
            <person name="Ovchinikova G."/>
            <person name="Pati A."/>
            <person name="Chen A."/>
            <person name="Palaniappan K."/>
            <person name="Land M."/>
            <person name="Hauser L."/>
            <person name="Jeffries C.D."/>
            <person name="Detter J.C."/>
            <person name="Brambilla E.M."/>
            <person name="Rohde M."/>
            <person name="Spring S."/>
            <person name="Goker M."/>
            <person name="Woyke T."/>
            <person name="Bristow J."/>
            <person name="Eisen J.A."/>
            <person name="Markowitz V."/>
            <person name="Hugenholtz P."/>
            <person name="Kyrpides N.C."/>
            <person name="Klenk H.P."/>
            <person name="Mavromatis K."/>
        </authorList>
    </citation>
    <scope>NUCLEOTIDE SEQUENCE [LARGE SCALE GENOMIC DNA]</scope>
    <source>
        <strain evidence="14">ATCC 700847 / DSM 10411 / MH2</strain>
    </source>
</reference>
<evidence type="ECO:0000313" key="13">
    <source>
        <dbReference type="EMBL" id="AEA33680.1"/>
    </source>
</evidence>
<dbReference type="HAMAP" id="MF_00664">
    <property type="entry name" value="PS_decarb_PSD_A"/>
    <property type="match status" value="1"/>
</dbReference>
<comment type="cofactor">
    <cofactor evidence="11">
        <name>pyruvate</name>
        <dbReference type="ChEBI" id="CHEBI:15361"/>
    </cofactor>
    <text evidence="11">Binds 1 pyruvoyl group covalently per subunit.</text>
</comment>
<dbReference type="InParanoid" id="F2LV96"/>
<evidence type="ECO:0000256" key="7">
    <source>
        <dbReference type="ARBA" id="ARBA00023209"/>
    </source>
</evidence>
<sequence length="217" mass="24310">MNLRTKESDIIAKEGYPFISGGIASSLLFYKFGLKSLAIAGALFGGFSLYFFRNPKRQPPILKNALISPADGKIVFIGDAYERYFFKKETKRISVFMSLFDVHINRAPADGVVLDSIYNKGKFLPANVDKASTDNEQNAYFIETACGKRIVVVQIAGLVARRIAVYKEPNDKLKRGEIIGLIRFGSRVDVYIEDEFEEVVYLSEKVRAGKTVLGLFK</sequence>
<dbReference type="InterPro" id="IPR003817">
    <property type="entry name" value="PS_Dcarbxylase"/>
</dbReference>
<dbReference type="PANTHER" id="PTHR35809:SF1">
    <property type="entry name" value="ARCHAETIDYLSERINE DECARBOXYLASE PROENZYME-RELATED"/>
    <property type="match status" value="1"/>
</dbReference>
<keyword evidence="6 11" id="KW-0865">Zymogen</keyword>
<dbReference type="PANTHER" id="PTHR35809">
    <property type="entry name" value="ARCHAETIDYLSERINE DECARBOXYLASE PROENZYME-RELATED"/>
    <property type="match status" value="1"/>
</dbReference>
<comment type="subcellular location">
    <subcellularLocation>
        <location evidence="11">Cell membrane</location>
        <topology evidence="11">Peripheral membrane protein</topology>
    </subcellularLocation>
</comment>
<dbReference type="AlphaFoldDB" id="F2LV96"/>
<keyword evidence="2 11" id="KW-0444">Lipid biosynthesis</keyword>
<accession>F2LV96</accession>
<keyword evidence="3 11" id="KW-0210">Decarboxylase</keyword>
<dbReference type="EMBL" id="CP002606">
    <property type="protein sequence ID" value="AEA33680.1"/>
    <property type="molecule type" value="Genomic_DNA"/>
</dbReference>
<keyword evidence="12" id="KW-1133">Transmembrane helix</keyword>
<evidence type="ECO:0000256" key="8">
    <source>
        <dbReference type="ARBA" id="ARBA00023239"/>
    </source>
</evidence>
<dbReference type="InterPro" id="IPR033175">
    <property type="entry name" value="PSD-A"/>
</dbReference>
<organism evidence="13 14">
    <name type="scientific">Hippea maritima (strain ATCC 700847 / DSM 10411 / MH2)</name>
    <dbReference type="NCBI Taxonomy" id="760142"/>
    <lineage>
        <taxon>Bacteria</taxon>
        <taxon>Pseudomonadati</taxon>
        <taxon>Campylobacterota</taxon>
        <taxon>Desulfurellia</taxon>
        <taxon>Desulfurellales</taxon>
        <taxon>Hippeaceae</taxon>
        <taxon>Hippea</taxon>
    </lineage>
</organism>
<feature type="chain" id="PRO_5023573825" description="Phosphatidylserine decarboxylase alpha chain" evidence="11">
    <location>
        <begin position="186"/>
        <end position="217"/>
    </location>
</feature>
<comment type="pathway">
    <text evidence="11">Phospholipid metabolism; phosphatidylethanolamine biosynthesis; phosphatidylethanolamine from CDP-diacylglycerol: step 2/2.</text>
</comment>
<evidence type="ECO:0000256" key="4">
    <source>
        <dbReference type="ARBA" id="ARBA00023098"/>
    </source>
</evidence>
<comment type="catalytic activity">
    <reaction evidence="11">
        <text>a 1,2-diacyl-sn-glycero-3-phospho-L-serine + H(+) = a 1,2-diacyl-sn-glycero-3-phosphoethanolamine + CO2</text>
        <dbReference type="Rhea" id="RHEA:20828"/>
        <dbReference type="ChEBI" id="CHEBI:15378"/>
        <dbReference type="ChEBI" id="CHEBI:16526"/>
        <dbReference type="ChEBI" id="CHEBI:57262"/>
        <dbReference type="ChEBI" id="CHEBI:64612"/>
        <dbReference type="EC" id="4.1.1.65"/>
    </reaction>
</comment>
<gene>
    <name evidence="11" type="primary">psd</name>
    <name evidence="13" type="ordered locus">Hipma_0710</name>
</gene>
<dbReference type="NCBIfam" id="NF003685">
    <property type="entry name" value="PRK05305.2-5"/>
    <property type="match status" value="1"/>
</dbReference>
<dbReference type="OrthoDB" id="9790893at2"/>
<protein>
    <recommendedName>
        <fullName evidence="11">Phosphatidylserine decarboxylase proenzyme</fullName>
        <ecNumber evidence="11">4.1.1.65</ecNumber>
    </recommendedName>
    <component>
        <recommendedName>
            <fullName evidence="11">Phosphatidylserine decarboxylase alpha chain</fullName>
        </recommendedName>
    </component>
    <component>
        <recommendedName>
            <fullName evidence="11">Phosphatidylserine decarboxylase beta chain</fullName>
        </recommendedName>
    </component>
</protein>
<evidence type="ECO:0000256" key="2">
    <source>
        <dbReference type="ARBA" id="ARBA00022516"/>
    </source>
</evidence>
<evidence type="ECO:0000256" key="1">
    <source>
        <dbReference type="ARBA" id="ARBA00022475"/>
    </source>
</evidence>